<proteinExistence type="predicted"/>
<dbReference type="EMBL" id="HBNS01002863">
    <property type="protein sequence ID" value="CAE4582551.1"/>
    <property type="molecule type" value="Transcribed_RNA"/>
</dbReference>
<feature type="chain" id="PRO_5030160865" evidence="2">
    <location>
        <begin position="28"/>
        <end position="378"/>
    </location>
</feature>
<organism evidence="3">
    <name type="scientific">Ditylum brightwellii</name>
    <dbReference type="NCBI Taxonomy" id="49249"/>
    <lineage>
        <taxon>Eukaryota</taxon>
        <taxon>Sar</taxon>
        <taxon>Stramenopiles</taxon>
        <taxon>Ochrophyta</taxon>
        <taxon>Bacillariophyta</taxon>
        <taxon>Mediophyceae</taxon>
        <taxon>Lithodesmiophycidae</taxon>
        <taxon>Lithodesmiales</taxon>
        <taxon>Lithodesmiaceae</taxon>
        <taxon>Ditylum</taxon>
    </lineage>
</organism>
<protein>
    <submittedName>
        <fullName evidence="3">Uncharacterized protein</fullName>
    </submittedName>
</protein>
<dbReference type="AlphaFoldDB" id="A0A6V2ARH7"/>
<name>A0A6V2ARH7_9STRA</name>
<feature type="coiled-coil region" evidence="1">
    <location>
        <begin position="70"/>
        <end position="97"/>
    </location>
</feature>
<evidence type="ECO:0000313" key="3">
    <source>
        <dbReference type="EMBL" id="CAE4582551.1"/>
    </source>
</evidence>
<evidence type="ECO:0000256" key="1">
    <source>
        <dbReference type="SAM" id="Coils"/>
    </source>
</evidence>
<accession>A0A6V2ARH7</accession>
<reference evidence="3" key="1">
    <citation type="submission" date="2021-01" db="EMBL/GenBank/DDBJ databases">
        <authorList>
            <person name="Corre E."/>
            <person name="Pelletier E."/>
            <person name="Niang G."/>
            <person name="Scheremetjew M."/>
            <person name="Finn R."/>
            <person name="Kale V."/>
            <person name="Holt S."/>
            <person name="Cochrane G."/>
            <person name="Meng A."/>
            <person name="Brown T."/>
            <person name="Cohen L."/>
        </authorList>
    </citation>
    <scope>NUCLEOTIDE SEQUENCE</scope>
    <source>
        <strain evidence="3">GSO104</strain>
    </source>
</reference>
<evidence type="ECO:0000256" key="2">
    <source>
        <dbReference type="SAM" id="SignalP"/>
    </source>
</evidence>
<keyword evidence="1" id="KW-0175">Coiled coil</keyword>
<keyword evidence="2" id="KW-0732">Signal</keyword>
<gene>
    <name evidence="3" type="ORF">DBRI00130_LOCUS2301</name>
</gene>
<sequence length="378" mass="38988">MARITGTAVAAFVLLALSNIGNAPAHAFITPSLSSFSKNVDHTTTSLRVTAEESAKALSDYMAKAHEEKLRAVKDAEERKAAEIQALKKELAELKAAQGSSIVLAPAASSPPVEGSVEELQAKLASYQKFLSEYIVNAQEQKLLAVKAAEKSVEMKFSEKLKLLTGDVATPPPAATAAVVTTKNSFEARNANVAAAGKAGKSRWGDLEVLRASGNNVAAVPPPAVTAPATPAKVPVKADTSGPVPPEVEAADHGLRADGGVAGPTLAERVAGGSLAFPANGASSTTPLALPREATLYNLRNAHVAAAAAAGKSRWGEKEVQKATEHASRPAFEAFESFNTFITPAIEAADHGLRADGSVGGPSLAERVNLGARLLQNA</sequence>
<feature type="signal peptide" evidence="2">
    <location>
        <begin position="1"/>
        <end position="27"/>
    </location>
</feature>